<feature type="region of interest" description="Disordered" evidence="1">
    <location>
        <begin position="1738"/>
        <end position="1777"/>
    </location>
</feature>
<organism evidence="3 4">
    <name type="scientific">Theileria annulata</name>
    <dbReference type="NCBI Taxonomy" id="5874"/>
    <lineage>
        <taxon>Eukaryota</taxon>
        <taxon>Sar</taxon>
        <taxon>Alveolata</taxon>
        <taxon>Apicomplexa</taxon>
        <taxon>Aconoidasida</taxon>
        <taxon>Piroplasmida</taxon>
        <taxon>Theileriidae</taxon>
        <taxon>Theileria</taxon>
    </lineage>
</organism>
<dbReference type="KEGG" id="tan:TA09225"/>
<feature type="compositionally biased region" description="Polar residues" evidence="1">
    <location>
        <begin position="404"/>
        <end position="420"/>
    </location>
</feature>
<feature type="region of interest" description="Disordered" evidence="1">
    <location>
        <begin position="1981"/>
        <end position="2000"/>
    </location>
</feature>
<feature type="compositionally biased region" description="Basic and acidic residues" evidence="1">
    <location>
        <begin position="1585"/>
        <end position="1596"/>
    </location>
</feature>
<dbReference type="SUPFAM" id="SSF49562">
    <property type="entry name" value="C2 domain (Calcium/lipid-binding domain, CaLB)"/>
    <property type="match status" value="1"/>
</dbReference>
<dbReference type="InterPro" id="IPR052299">
    <property type="entry name" value="CEP76"/>
</dbReference>
<feature type="compositionally biased region" description="Basic and acidic residues" evidence="1">
    <location>
        <begin position="1635"/>
        <end position="1646"/>
    </location>
</feature>
<evidence type="ECO:0000259" key="2">
    <source>
        <dbReference type="PROSITE" id="PS50004"/>
    </source>
</evidence>
<dbReference type="PROSITE" id="PS50004">
    <property type="entry name" value="C2"/>
    <property type="match status" value="1"/>
</dbReference>
<dbReference type="OrthoDB" id="67700at2759"/>
<dbReference type="InterPro" id="IPR000008">
    <property type="entry name" value="C2_dom"/>
</dbReference>
<dbReference type="InterPro" id="IPR035892">
    <property type="entry name" value="C2_domain_sf"/>
</dbReference>
<dbReference type="Pfam" id="PF24656">
    <property type="entry name" value="CEPT76_peptidase"/>
    <property type="match status" value="1"/>
</dbReference>
<feature type="compositionally biased region" description="Acidic residues" evidence="1">
    <location>
        <begin position="380"/>
        <end position="403"/>
    </location>
</feature>
<dbReference type="Proteomes" id="UP000001950">
    <property type="component" value="Chromosome 4"/>
</dbReference>
<feature type="compositionally biased region" description="Basic and acidic residues" evidence="1">
    <location>
        <begin position="442"/>
        <end position="453"/>
    </location>
</feature>
<dbReference type="STRING" id="5874.Q4UAG2"/>
<feature type="compositionally biased region" description="Basic residues" evidence="1">
    <location>
        <begin position="424"/>
        <end position="435"/>
    </location>
</feature>
<feature type="compositionally biased region" description="Low complexity" evidence="1">
    <location>
        <begin position="1597"/>
        <end position="1608"/>
    </location>
</feature>
<dbReference type="eggNOG" id="ENOG502R9WP">
    <property type="taxonomic scope" value="Eukaryota"/>
</dbReference>
<feature type="region of interest" description="Disordered" evidence="1">
    <location>
        <begin position="367"/>
        <end position="453"/>
    </location>
</feature>
<evidence type="ECO:0000256" key="1">
    <source>
        <dbReference type="SAM" id="MobiDB-lite"/>
    </source>
</evidence>
<proteinExistence type="predicted"/>
<gene>
    <name evidence="3" type="ORF">TA09225</name>
</gene>
<dbReference type="SMART" id="SM00239">
    <property type="entry name" value="C2"/>
    <property type="match status" value="1"/>
</dbReference>
<feature type="compositionally biased region" description="Polar residues" evidence="1">
    <location>
        <begin position="1981"/>
        <end position="1992"/>
    </location>
</feature>
<dbReference type="VEuPathDB" id="PiroplasmaDB:TA09225"/>
<feature type="region of interest" description="Disordered" evidence="1">
    <location>
        <begin position="1859"/>
        <end position="1882"/>
    </location>
</feature>
<feature type="compositionally biased region" description="Low complexity" evidence="1">
    <location>
        <begin position="1647"/>
        <end position="1691"/>
    </location>
</feature>
<evidence type="ECO:0000313" key="3">
    <source>
        <dbReference type="EMBL" id="CAI76189.1"/>
    </source>
</evidence>
<dbReference type="RefSeq" id="XP_952814.1">
    <property type="nucleotide sequence ID" value="XM_947721.1"/>
</dbReference>
<dbReference type="InterPro" id="IPR056290">
    <property type="entry name" value="CEPT76/DRC7_peptidase-like_dom"/>
</dbReference>
<dbReference type="OMA" id="HANKIDE"/>
<accession>Q4UAG2</accession>
<dbReference type="InParanoid" id="Q4UAG2"/>
<feature type="domain" description="C2" evidence="2">
    <location>
        <begin position="615"/>
        <end position="737"/>
    </location>
</feature>
<name>Q4UAG2_THEAN</name>
<feature type="region of interest" description="Disordered" evidence="1">
    <location>
        <begin position="1953"/>
        <end position="1975"/>
    </location>
</feature>
<feature type="compositionally biased region" description="Low complexity" evidence="1">
    <location>
        <begin position="1746"/>
        <end position="1767"/>
    </location>
</feature>
<dbReference type="CDD" id="cd00030">
    <property type="entry name" value="C2"/>
    <property type="match status" value="1"/>
</dbReference>
<dbReference type="GeneID" id="3863257"/>
<dbReference type="PANTHER" id="PTHR46436:SF2">
    <property type="entry name" value="CHROMOSOME UNDETERMINED SCAFFOLD_119, WHOLE GENOME SHOTGUN SEQUENCE"/>
    <property type="match status" value="1"/>
</dbReference>
<evidence type="ECO:0000313" key="4">
    <source>
        <dbReference type="Proteomes" id="UP000001950"/>
    </source>
</evidence>
<dbReference type="EMBL" id="CR940353">
    <property type="protein sequence ID" value="CAI76189.1"/>
    <property type="molecule type" value="Genomic_DNA"/>
</dbReference>
<reference evidence="3 4" key="1">
    <citation type="journal article" date="2005" name="Science">
        <title>Genome of the host-cell transforming parasite Theileria annulata compared with T. parva.</title>
        <authorList>
            <person name="Pain A."/>
            <person name="Renauld H."/>
            <person name="Berriman M."/>
            <person name="Murphy L."/>
            <person name="Yeats C.A."/>
            <person name="Weir W."/>
            <person name="Kerhornou A."/>
            <person name="Aslett M."/>
            <person name="Bishop R."/>
            <person name="Bouchier C."/>
            <person name="Cochet M."/>
            <person name="Coulson R.M.R."/>
            <person name="Cronin A."/>
            <person name="de Villiers E.P."/>
            <person name="Fraser A."/>
            <person name="Fosker N."/>
            <person name="Gardner M."/>
            <person name="Goble A."/>
            <person name="Griffiths-Jones S."/>
            <person name="Harris D.E."/>
            <person name="Katzer F."/>
            <person name="Larke N."/>
            <person name="Lord A."/>
            <person name="Maser P."/>
            <person name="McKellar S."/>
            <person name="Mooney P."/>
            <person name="Morton F."/>
            <person name="Nene V."/>
            <person name="O'Neil S."/>
            <person name="Price C."/>
            <person name="Quail M.A."/>
            <person name="Rabbinowitsch E."/>
            <person name="Rawlings N.D."/>
            <person name="Rutter S."/>
            <person name="Saunders D."/>
            <person name="Seeger K."/>
            <person name="Shah T."/>
            <person name="Squares R."/>
            <person name="Squares S."/>
            <person name="Tivey A."/>
            <person name="Walker A.R."/>
            <person name="Woodward J."/>
            <person name="Dobbelaere D.A.E."/>
            <person name="Langsley G."/>
            <person name="Rajandream M.A."/>
            <person name="McKeever D."/>
            <person name="Shiels B."/>
            <person name="Tait A."/>
            <person name="Barrell B.G."/>
            <person name="Hall N."/>
        </authorList>
    </citation>
    <scope>NUCLEOTIDE SEQUENCE [LARGE SCALE GENOMIC DNA]</scope>
    <source>
        <strain evidence="4">Ankara</strain>
    </source>
</reference>
<dbReference type="Pfam" id="PF00168">
    <property type="entry name" value="C2"/>
    <property type="match status" value="1"/>
</dbReference>
<feature type="compositionally biased region" description="Basic and acidic residues" evidence="1">
    <location>
        <begin position="1956"/>
        <end position="1975"/>
    </location>
</feature>
<protein>
    <recommendedName>
        <fullName evidence="2">C2 domain-containing protein</fullName>
    </recommendedName>
</protein>
<keyword evidence="4" id="KW-1185">Reference proteome</keyword>
<dbReference type="Gene3D" id="2.60.40.150">
    <property type="entry name" value="C2 domain"/>
    <property type="match status" value="1"/>
</dbReference>
<dbReference type="PANTHER" id="PTHR46436">
    <property type="entry name" value="CENTROSOMAL PROTEIN OF 76 KDA"/>
    <property type="match status" value="1"/>
</dbReference>
<feature type="region of interest" description="Disordered" evidence="1">
    <location>
        <begin position="1635"/>
        <end position="1691"/>
    </location>
</feature>
<feature type="region of interest" description="Disordered" evidence="1">
    <location>
        <begin position="1582"/>
        <end position="1608"/>
    </location>
</feature>
<sequence>MEFSKGKEFFAKKFEFLQKTGLKGIDKVLGEQSNLLPNATATATNAVNTSQNAVNAAGGVTNEAETKVQDAGANVNETENAQAEGTSGQTAEGSEIKENFDDDLLWSNNYTYDTFIDSLNIQYDERGSNAQEKRHWSYPRRWSVKLFNLKIVNLLPESLSCFAEFDFGGTRDECRVQIGSSNYILSRGKSKNYIRTPVLKDIEKDQSRSFQCSHSFEYRGSYLDLENEKLRIKLWSCKKYTVNSLVSIYDQFLIKFAEGDEHIEIPMYKYIDNQKKITCNLSFNLFFQELYDFEINLINFKINNAISTYFLFNYLQLHLSKLNDGPVNNDSTPNNKESSNKYVNEWNLLDKMRYSIFRTKMERKMKKIKASKKKEKEKEQQEEEDSGSDFDEDDEFEAEENQDSEGNTTKVDPPSNDTQTSQKAQKKKKKKKKSKAGVGFKSAEEDKEKKDKDTTLTFQSDNNEYISILRDNIKFFVQVGKYVPFVCEIEPWPRVFIRLKTDSMHLKNMSLLSHSVKNAFSCEWDNLGEIVFRGTLNELCNSHLEIKLMDWSAPKAANCIGVAIIPMESIVDYPYISSRLYPPEWLKLKSQYEGWNDKLEDLHLGTVTGTMIVNRKPRYRQLRGTNRTSSSSHLLIVHINSIDQLLANTQESVDSYVEVTFNNVTLRTNLCKDMLGPKYNEEIYIPIPTVTTYEELLEMGSIKITVWGYIMEKLNYFGSCEITVNEVHYNKNTLRPLTKKMHNLMDSFKYEVTYETIVYTTSKRLYHYQYNEQDNISNISFSAWFYPLIVPNRTSDINRIRNTVNPNLKQGNNGFSDCEKLIEIWRNICMITNNEYFGDYYYFYDQFGNKMFPSSFVQPIHSPPTVDSVNHMFHFVNSIPFVNKRLQNVFTIDFLLKLKSGSIIDHCILFLSFLINYNPNFEVYTAIGQQKDKKFNAFLVQFIQSDTSNVDEKVVESVNPQNKNIREMIIYDFNAKHSRRISMNSEMKREVKKLNFQTINILFNDRNLWLNVQNRKDISSLDYDINNINNWYPFVPYNPTMHITKDYYHKIIGKINSHITSNVCGRPDKGENIVYYINWHRKNEYVVNMIENRMLEELKRYISMYRSAQNLVTNFNACHKLQKFLKRYIKMVHDRDTNNEDNLEIIKSQIREWRSQLENKIPRGYRILIRTVRFNTIDSGNMFDVIKHKLDFLDSRESTSIFVVALKIFEMCSNLFSTYFLIMHANKIDETLRNIILLQTNVEDKVRSRSPEHSEENSKNKTLEELTFESNVADVLYDPEGTGKADEDRLQRIRSLKTRTKTFNRSKSRFNTFKSTLQLSSGPSKSLVLSDHVSSDYMTDMPSQESEFYENLNDEEVLKMDSYDFTTEKEKRSKYRPEYSSSYTFSSMKSYTTNSLREVLSGGTLVSDMLTNTLGSGFETNILSSSTYSDGLNRTLTSSTILKKILTDSNITSDFENQMTSNDANLYLKKILTNSSISSESKVDKQRIKDTKSDGTSDVFSTLSNTDDTFSSSSTDRRIVVNKKLPLNSKIIKNKGSSNLLSELDKFSNLDTLKLGSSNLDINVQNSANIFPSPSNQISSFAKTKSIETKSSETRSIKTSSSKTSSIKIKSSETESSSLFTSDIYSSEYTSEKTASESIYRTESRRSQSLISSQRSRTASSLTKTLSSSSRPTDPVSKVSDTTSSKSLIKSLQSSRIGDSRKLTDKLSSKSLINSIESKRISESSGIDDESIFEVDSKSKVNRAESYSSSGSNINSIIRSSNSPSDESVLEEPTRRKSTLRIESISSISSIITQSSFTTTSNNMDNFRIIKNPSDNIDQTKGIKQKLISSIVETDKSEPIETINDDSDVISNFSDTVRESSNDLSASDQGSRNRDDTSSSSIHTIRANEESLSDFSTTSSGTTVISTSSTLTSKYTISATGSSKYTNNVTNSQTFSYKTKSSNLQLEDSTIQLDSSSKELDETSKELDSWSKEESEITRSNEYTESWSSLNDNSEDSSYRRYRRVNPYSSFMS</sequence>